<dbReference type="GO" id="GO:0046556">
    <property type="term" value="F:alpha-L-arabinofuranosidase activity"/>
    <property type="evidence" value="ECO:0007669"/>
    <property type="project" value="TreeGrafter"/>
</dbReference>
<feature type="domain" description="CBM6" evidence="6">
    <location>
        <begin position="859"/>
        <end position="983"/>
    </location>
</feature>
<dbReference type="InterPro" id="IPR005084">
    <property type="entry name" value="CBM6"/>
</dbReference>
<dbReference type="Gene3D" id="3.20.20.300">
    <property type="entry name" value="Glycoside hydrolase, family 3, N-terminal domain"/>
    <property type="match status" value="1"/>
</dbReference>
<dbReference type="Gene3D" id="2.60.120.380">
    <property type="match status" value="1"/>
</dbReference>
<dbReference type="SUPFAM" id="SSF51445">
    <property type="entry name" value="(Trans)glycosidases"/>
    <property type="match status" value="1"/>
</dbReference>
<dbReference type="Pfam" id="PF03422">
    <property type="entry name" value="CBM_6"/>
    <property type="match status" value="1"/>
</dbReference>
<dbReference type="PANTHER" id="PTHR42721">
    <property type="entry name" value="SUGAR HYDROLASE-RELATED"/>
    <property type="match status" value="1"/>
</dbReference>
<accession>A0A4R0HD46</accession>
<dbReference type="GO" id="GO:0009044">
    <property type="term" value="F:xylan 1,4-beta-xylosidase activity"/>
    <property type="evidence" value="ECO:0007669"/>
    <property type="project" value="InterPro"/>
</dbReference>
<dbReference type="InterPro" id="IPR017853">
    <property type="entry name" value="GH"/>
</dbReference>
<dbReference type="FunFam" id="2.60.40.10:FF:000495">
    <property type="entry name" value="Periplasmic beta-glucosidase"/>
    <property type="match status" value="1"/>
</dbReference>
<comment type="caution">
    <text evidence="7">The sequence shown here is derived from an EMBL/GenBank/DDBJ whole genome shotgun (WGS) entry which is preliminary data.</text>
</comment>
<dbReference type="InterPro" id="IPR008979">
    <property type="entry name" value="Galactose-bd-like_sf"/>
</dbReference>
<dbReference type="InterPro" id="IPR036962">
    <property type="entry name" value="Glyco_hydro_3_N_sf"/>
</dbReference>
<dbReference type="InterPro" id="IPR001764">
    <property type="entry name" value="Glyco_hydro_3_N"/>
</dbReference>
<dbReference type="PROSITE" id="PS51175">
    <property type="entry name" value="CBM6"/>
    <property type="match status" value="1"/>
</dbReference>
<evidence type="ECO:0000256" key="5">
    <source>
        <dbReference type="ARBA" id="ARBA00074219"/>
    </source>
</evidence>
<evidence type="ECO:0000313" key="7">
    <source>
        <dbReference type="EMBL" id="TCC07170.1"/>
    </source>
</evidence>
<dbReference type="InterPro" id="IPR036881">
    <property type="entry name" value="Glyco_hydro_3_C_sf"/>
</dbReference>
<dbReference type="PRINTS" id="PR00133">
    <property type="entry name" value="GLHYDRLASE3"/>
</dbReference>
<keyword evidence="2" id="KW-0732">Signal</keyword>
<dbReference type="CDD" id="cd04084">
    <property type="entry name" value="CBM6_xylanase-like"/>
    <property type="match status" value="1"/>
</dbReference>
<reference evidence="7 8" key="1">
    <citation type="submission" date="2019-02" db="EMBL/GenBank/DDBJ databases">
        <title>Kribbella capetownensis sp. nov. and Kribbella speibonae sp. nov., isolated from soil.</title>
        <authorList>
            <person name="Curtis S.M."/>
            <person name="Norton I."/>
            <person name="Everest G.J."/>
            <person name="Meyers P.R."/>
        </authorList>
    </citation>
    <scope>NUCLEOTIDE SEQUENCE [LARGE SCALE GENOMIC DNA]</scope>
    <source>
        <strain evidence="7 8">KCTC 29219</strain>
    </source>
</reference>
<evidence type="ECO:0000313" key="8">
    <source>
        <dbReference type="Proteomes" id="UP000292346"/>
    </source>
</evidence>
<evidence type="ECO:0000256" key="2">
    <source>
        <dbReference type="ARBA" id="ARBA00022729"/>
    </source>
</evidence>
<dbReference type="Pfam" id="PF00933">
    <property type="entry name" value="Glyco_hydro_3"/>
    <property type="match status" value="1"/>
</dbReference>
<keyword evidence="3" id="KW-0378">Hydrolase</keyword>
<dbReference type="GO" id="GO:0030246">
    <property type="term" value="F:carbohydrate binding"/>
    <property type="evidence" value="ECO:0007669"/>
    <property type="project" value="InterPro"/>
</dbReference>
<dbReference type="SUPFAM" id="SSF49785">
    <property type="entry name" value="Galactose-binding domain-like"/>
    <property type="match status" value="1"/>
</dbReference>
<dbReference type="InterPro" id="IPR013783">
    <property type="entry name" value="Ig-like_fold"/>
</dbReference>
<organism evidence="7 8">
    <name type="scientific">Kribbella soli</name>
    <dbReference type="NCBI Taxonomy" id="1124743"/>
    <lineage>
        <taxon>Bacteria</taxon>
        <taxon>Bacillati</taxon>
        <taxon>Actinomycetota</taxon>
        <taxon>Actinomycetes</taxon>
        <taxon>Propionibacteriales</taxon>
        <taxon>Kribbellaceae</taxon>
        <taxon>Kribbella</taxon>
    </lineage>
</organism>
<dbReference type="Gene3D" id="2.60.120.260">
    <property type="entry name" value="Galactose-binding domain-like"/>
    <property type="match status" value="1"/>
</dbReference>
<name>A0A4R0HD46_9ACTN</name>
<dbReference type="InterPro" id="IPR008999">
    <property type="entry name" value="Actin-crosslinking"/>
</dbReference>
<evidence type="ECO:0000256" key="1">
    <source>
        <dbReference type="ARBA" id="ARBA00005336"/>
    </source>
</evidence>
<dbReference type="OrthoDB" id="9803863at2"/>
<comment type="similarity">
    <text evidence="1">Belongs to the glycosyl hydrolase 3 family.</text>
</comment>
<dbReference type="SUPFAM" id="SSF50405">
    <property type="entry name" value="Actin-crosslinking proteins"/>
    <property type="match status" value="1"/>
</dbReference>
<dbReference type="Proteomes" id="UP000292346">
    <property type="component" value="Unassembled WGS sequence"/>
</dbReference>
<dbReference type="GO" id="GO:0031222">
    <property type="term" value="P:arabinan catabolic process"/>
    <property type="evidence" value="ECO:0007669"/>
    <property type="project" value="TreeGrafter"/>
</dbReference>
<evidence type="ECO:0000256" key="3">
    <source>
        <dbReference type="ARBA" id="ARBA00022801"/>
    </source>
</evidence>
<comment type="function">
    <text evidence="4">Catalyzes the hydrolysis of a non-reducing terminal alpha-L-arabinopyranosidic linkage in ginsenoside Rb2 (alpha-L-arabinopyranosyl-(1-&gt;6)-alpha-D-glucopyranosyl) to release alpha-D-glucopyranosyl (Rd). It is not able to hydrolyze alpha-L-arabinofuranosyl-(1-&gt;6)-alpha-D-glucopyranosyl (Rc).</text>
</comment>
<dbReference type="CDD" id="cd23343">
    <property type="entry name" value="beta-trefoil_FSCN_BglX-like"/>
    <property type="match status" value="1"/>
</dbReference>
<evidence type="ECO:0000256" key="4">
    <source>
        <dbReference type="ARBA" id="ARBA00058905"/>
    </source>
</evidence>
<dbReference type="InterPro" id="IPR044993">
    <property type="entry name" value="BXL"/>
</dbReference>
<dbReference type="Pfam" id="PF01915">
    <property type="entry name" value="Glyco_hydro_3_C"/>
    <property type="match status" value="1"/>
</dbReference>
<dbReference type="AlphaFoldDB" id="A0A4R0HD46"/>
<evidence type="ECO:0000259" key="6">
    <source>
        <dbReference type="PROSITE" id="PS51175"/>
    </source>
</evidence>
<protein>
    <recommendedName>
        <fullName evidence="5">Exo-alpha-(1-&gt;6)-L-arabinopyranosidase</fullName>
    </recommendedName>
</protein>
<dbReference type="SMART" id="SM01217">
    <property type="entry name" value="Fn3_like"/>
    <property type="match status" value="1"/>
</dbReference>
<sequence length="983" mass="105413">MTYRHRVGGALVALLLVPAFLVGQPARAEPLPEFRNPDLSLKVRLDDLTSRLTLDEKISLLHQYQPAIPRLGIASFKTGTEALHGVAWLGKATVFPQAVGLGSTWDPNLIKRVGSAVGDEARAFNKLDPAKNGLNLWAPVVNQLRDPRWGRNEEGYAEDPLLTSEIATAYGRGLEGDDPRYLKTAPTLKHFASYNVETDRARVSASVRPRVLHEYEYKAFQPALTAGAATGVMASYNLLNGRPTHVSPELGETVRSWSADDLMIVGDASGAGNVSGLQQYYPTAAEGAAAAIKAGLDSFTENDTNGGPTVAAVKEALAKGLLTEADIDEPVEHLLSIRFRLGEFDPAGRNPYEKIGPDSIDSQAHRALAREAARKQLVLLENKHQTLPLDSARTKDVAVIGPLADTVYEDWYSGTMPYRITPRAGIAERLGAGSTVTATEGVDRIALRSIATGKYVTAPAGAGGGALTADAATAGAAQSLDVFDWGGGTLALRSAANGKYVSRSGNGLVNDQDKPNGWFVQQQFGLEELANGNYVLRYRGNEVKEPWNGPNQYIVLQADGKLAIGAATQDTAAQFAREILVSGTAAAVEAAKKADTAVVVVGSTPFINGREDDDRQDTALAAGQQAIVKAVTAANPRTVVVLESSYPLTGDWSRAQGVLWTSHAGQETGRALADVLFGDYSPSGRLPQTWYRTDKELPDRLDFDVIKAGWTYQYHRATPLYPFGHGLTYGTFRYSGLRVDSPVVAANGRLKVSVDVTNTSRTASEEVVQLYTAQRTSRVAQPVKTLRGFQRLAFAPGQRRTVSFDVKASDLAFWDVTRNKWVVESAVQDVQVGSSSADVRARTTVAVRGEVIPPRDLSRRTAAADFDDYSGIELIDAAKVRGDAVGKTSAGDWISFQDVQLGSGATRLEAAVSRAAEGTGKVEIRLGSPAGPLAGTLTVPVTGDRYTWAATTTQLNPRLTRGVRDVYLVFTGAGTNIRDLTIR</sequence>
<dbReference type="PANTHER" id="PTHR42721:SF3">
    <property type="entry name" value="BETA-D-XYLOSIDASE 5-RELATED"/>
    <property type="match status" value="1"/>
</dbReference>
<dbReference type="SMART" id="SM00606">
    <property type="entry name" value="CBD_IV"/>
    <property type="match status" value="1"/>
</dbReference>
<dbReference type="GO" id="GO:0045493">
    <property type="term" value="P:xylan catabolic process"/>
    <property type="evidence" value="ECO:0007669"/>
    <property type="project" value="InterPro"/>
</dbReference>
<dbReference type="Gene3D" id="3.40.50.1700">
    <property type="entry name" value="Glycoside hydrolase family 3 C-terminal domain"/>
    <property type="match status" value="1"/>
</dbReference>
<gene>
    <name evidence="7" type="ORF">E0H45_14205</name>
</gene>
<dbReference type="Pfam" id="PF14310">
    <property type="entry name" value="Fn3-like"/>
    <property type="match status" value="1"/>
</dbReference>
<dbReference type="InterPro" id="IPR002772">
    <property type="entry name" value="Glyco_hydro_3_C"/>
</dbReference>
<keyword evidence="8" id="KW-1185">Reference proteome</keyword>
<dbReference type="SUPFAM" id="SSF52279">
    <property type="entry name" value="Beta-D-glucan exohydrolase, C-terminal domain"/>
    <property type="match status" value="1"/>
</dbReference>
<dbReference type="InterPro" id="IPR006584">
    <property type="entry name" value="Cellulose-bd_IV"/>
</dbReference>
<dbReference type="RefSeq" id="WP_131337818.1">
    <property type="nucleotide sequence ID" value="NZ_SJJZ01000002.1"/>
</dbReference>
<dbReference type="EMBL" id="SJJZ01000002">
    <property type="protein sequence ID" value="TCC07170.1"/>
    <property type="molecule type" value="Genomic_DNA"/>
</dbReference>
<proteinExistence type="inferred from homology"/>
<dbReference type="Gene3D" id="2.60.40.10">
    <property type="entry name" value="Immunoglobulins"/>
    <property type="match status" value="1"/>
</dbReference>
<dbReference type="InterPro" id="IPR026891">
    <property type="entry name" value="Fn3-like"/>
</dbReference>
<dbReference type="GO" id="GO:0008422">
    <property type="term" value="F:beta-glucosidase activity"/>
    <property type="evidence" value="ECO:0007669"/>
    <property type="project" value="UniProtKB-ARBA"/>
</dbReference>